<dbReference type="Proteomes" id="UP000004757">
    <property type="component" value="Unassembled WGS sequence"/>
</dbReference>
<comment type="subcellular location">
    <subcellularLocation>
        <location evidence="1">Cell membrane</location>
        <topology evidence="1">Multi-pass membrane protein</topology>
    </subcellularLocation>
</comment>
<evidence type="ECO:0000256" key="1">
    <source>
        <dbReference type="ARBA" id="ARBA00004651"/>
    </source>
</evidence>
<evidence type="ECO:0000256" key="6">
    <source>
        <dbReference type="ARBA" id="ARBA00022989"/>
    </source>
</evidence>
<proteinExistence type="inferred from homology"/>
<evidence type="ECO:0000256" key="7">
    <source>
        <dbReference type="ARBA" id="ARBA00023136"/>
    </source>
</evidence>
<feature type="transmembrane region" description="Helical" evidence="8">
    <location>
        <begin position="67"/>
        <end position="86"/>
    </location>
</feature>
<evidence type="ECO:0000256" key="5">
    <source>
        <dbReference type="ARBA" id="ARBA00022692"/>
    </source>
</evidence>
<feature type="transmembrane region" description="Helical" evidence="8">
    <location>
        <begin position="36"/>
        <end position="55"/>
    </location>
</feature>
<keyword evidence="4" id="KW-1003">Cell membrane</keyword>
<keyword evidence="7 8" id="KW-0472">Membrane</keyword>
<comment type="similarity">
    <text evidence="2">Belongs to the auxin efflux carrier (TC 2.A.69) family.</text>
</comment>
<accession>D4XVE8</accession>
<keyword evidence="10" id="KW-1185">Reference proteome</keyword>
<dbReference type="EMBL" id="ADNC01000007">
    <property type="protein sequence ID" value="EFF41702.1"/>
    <property type="molecule type" value="Genomic_DNA"/>
</dbReference>
<keyword evidence="3" id="KW-0813">Transport</keyword>
<dbReference type="RefSeq" id="WP_005683414.1">
    <property type="nucleotide sequence ID" value="NZ_ADNC01000007.1"/>
</dbReference>
<feature type="transmembrane region" description="Helical" evidence="8">
    <location>
        <begin position="98"/>
        <end position="119"/>
    </location>
</feature>
<organism evidence="9 10">
    <name type="scientific">Mycoplasmopsis alligatoris A21JP2</name>
    <dbReference type="NCBI Taxonomy" id="747682"/>
    <lineage>
        <taxon>Bacteria</taxon>
        <taxon>Bacillati</taxon>
        <taxon>Mycoplasmatota</taxon>
        <taxon>Mycoplasmoidales</taxon>
        <taxon>Metamycoplasmataceae</taxon>
        <taxon>Mycoplasmopsis</taxon>
    </lineage>
</organism>
<dbReference type="InterPro" id="IPR038770">
    <property type="entry name" value="Na+/solute_symporter_sf"/>
</dbReference>
<dbReference type="eggNOG" id="COG0679">
    <property type="taxonomic scope" value="Bacteria"/>
</dbReference>
<dbReference type="GO" id="GO:0055085">
    <property type="term" value="P:transmembrane transport"/>
    <property type="evidence" value="ECO:0007669"/>
    <property type="project" value="InterPro"/>
</dbReference>
<feature type="transmembrane region" description="Helical" evidence="8">
    <location>
        <begin position="186"/>
        <end position="204"/>
    </location>
</feature>
<gene>
    <name evidence="9" type="ORF">MALL_0634</name>
</gene>
<feature type="transmembrane region" description="Helical" evidence="8">
    <location>
        <begin position="305"/>
        <end position="327"/>
    </location>
</feature>
<name>D4XVE8_9BACT</name>
<dbReference type="PANTHER" id="PTHR36838">
    <property type="entry name" value="AUXIN EFFLUX CARRIER FAMILY PROTEIN"/>
    <property type="match status" value="1"/>
</dbReference>
<dbReference type="PANTHER" id="PTHR36838:SF1">
    <property type="entry name" value="SLR1864 PROTEIN"/>
    <property type="match status" value="1"/>
</dbReference>
<evidence type="ECO:0000313" key="9">
    <source>
        <dbReference type="EMBL" id="EFF41702.1"/>
    </source>
</evidence>
<dbReference type="AlphaFoldDB" id="D4XVE8"/>
<comment type="caution">
    <text evidence="9">The sequence shown here is derived from an EMBL/GenBank/DDBJ whole genome shotgun (WGS) entry which is preliminary data.</text>
</comment>
<evidence type="ECO:0000313" key="10">
    <source>
        <dbReference type="Proteomes" id="UP000004757"/>
    </source>
</evidence>
<dbReference type="STRING" id="747682.MALL_0634"/>
<keyword evidence="6 8" id="KW-1133">Transmembrane helix</keyword>
<evidence type="ECO:0000256" key="2">
    <source>
        <dbReference type="ARBA" id="ARBA00010145"/>
    </source>
</evidence>
<sequence>MISSIDVKLSAAPTPAVSASQPDVKSVLVSVLSNQTLWGAILASVLIISLGYVLIKMKWFKMEWKTAITQVVMKVGLPALALKGFMAKNSIVDLQQQAIVLGIAFGFYISLLIIAMLWVKYLPKLLPNSVKNATQDSLLGQASGLSQEQIDKKHRPLVLWMLIIFGSTTFFGIPIISQLYKDGGLLAANMWNIPYRIFLYSVCFMQIKGLKLDKANMKTSLKSTFVNPIIIATLLGLVLWLSQLIPGASSFGPKQNVGWFQFSVTAPWIFKTVDVLGALCSPLIWLVIGMTLAGTKLKEAFSDKWAWIYSLLKLIALPALIFGVFAILLATNSLPTDPKFPSMPKNIAIAMVIFAATPPATVAVAFCLGENKCANLAARCSAISTLCAVVMIPVWVVLCEVVFGLL</sequence>
<feature type="transmembrane region" description="Helical" evidence="8">
    <location>
        <begin position="268"/>
        <end position="293"/>
    </location>
</feature>
<reference evidence="9 10" key="1">
    <citation type="submission" date="2010-03" db="EMBL/GenBank/DDBJ databases">
        <authorList>
            <person name="Glass J.I."/>
            <person name="Benders G.A."/>
            <person name="Durkin A.S."/>
            <person name="Farmerie W.G."/>
            <person name="Hlavinka K."/>
            <person name="Hostetler J."/>
            <person name="Jackson J."/>
            <person name="May M.A."/>
            <person name="Miller R.H."/>
            <person name="Paralanov V."/>
            <person name="Radune D."/>
            <person name="Szczypinski B."/>
            <person name="Brown D.R."/>
        </authorList>
    </citation>
    <scope>NUCLEOTIDE SEQUENCE [LARGE SCALE GENOMIC DNA]</scope>
    <source>
        <strain evidence="9 10">A21JP2</strain>
    </source>
</reference>
<feature type="transmembrane region" description="Helical" evidence="8">
    <location>
        <begin position="157"/>
        <end position="180"/>
    </location>
</feature>
<dbReference type="Gene3D" id="1.20.1530.20">
    <property type="match status" value="1"/>
</dbReference>
<evidence type="ECO:0000256" key="3">
    <source>
        <dbReference type="ARBA" id="ARBA00022448"/>
    </source>
</evidence>
<keyword evidence="5 8" id="KW-0812">Transmembrane</keyword>
<feature type="transmembrane region" description="Helical" evidence="8">
    <location>
        <begin position="347"/>
        <end position="368"/>
    </location>
</feature>
<dbReference type="Pfam" id="PF03547">
    <property type="entry name" value="Mem_trans"/>
    <property type="match status" value="1"/>
</dbReference>
<dbReference type="GO" id="GO:0005886">
    <property type="term" value="C:plasma membrane"/>
    <property type="evidence" value="ECO:0007669"/>
    <property type="project" value="UniProtKB-SubCell"/>
</dbReference>
<feature type="transmembrane region" description="Helical" evidence="8">
    <location>
        <begin position="225"/>
        <end position="248"/>
    </location>
</feature>
<feature type="transmembrane region" description="Helical" evidence="8">
    <location>
        <begin position="380"/>
        <end position="403"/>
    </location>
</feature>
<protein>
    <submittedName>
        <fullName evidence="9">Transporter, auxin efflux carrier (AEC) family protein</fullName>
    </submittedName>
</protein>
<evidence type="ECO:0000256" key="4">
    <source>
        <dbReference type="ARBA" id="ARBA00022475"/>
    </source>
</evidence>
<evidence type="ECO:0000256" key="8">
    <source>
        <dbReference type="SAM" id="Phobius"/>
    </source>
</evidence>
<dbReference type="InterPro" id="IPR004776">
    <property type="entry name" value="Mem_transp_PIN-like"/>
</dbReference>